<dbReference type="Proteomes" id="UP000079169">
    <property type="component" value="Unplaced"/>
</dbReference>
<sequence>MTRNCGRNTGRKAKSGEGKITLELEMADNFEDETYFLLKPEMEKIIEEYQNITIKHIFEETCRKWYTKHHEVDYLTEKCTMLGTKITEQGNDVIAMQTKIESLEQRINDLITENEQHISELNEKVQDNEILLKNREKLIKEMKCNEDDNNQYIERIEKEKTELTKLITMMKDDLKEKNKYIEELENERMENIKQIKIMKLNENEKNKIIEKIEQEKTGLKIAMTALEKTIDDIKYKQLHEMTINDGTIIDFDNTIDHSKLQFSKSFSILTNERSLHQELTEVEMNKKDNIESNNMLENIPLHPTTAYSMIRDSLCM</sequence>
<proteinExistence type="predicted"/>
<name>A0A3Q0J365_DIACI</name>
<organism evidence="2 3">
    <name type="scientific">Diaphorina citri</name>
    <name type="common">Asian citrus psyllid</name>
    <dbReference type="NCBI Taxonomy" id="121845"/>
    <lineage>
        <taxon>Eukaryota</taxon>
        <taxon>Metazoa</taxon>
        <taxon>Ecdysozoa</taxon>
        <taxon>Arthropoda</taxon>
        <taxon>Hexapoda</taxon>
        <taxon>Insecta</taxon>
        <taxon>Pterygota</taxon>
        <taxon>Neoptera</taxon>
        <taxon>Paraneoptera</taxon>
        <taxon>Hemiptera</taxon>
        <taxon>Sternorrhyncha</taxon>
        <taxon>Psylloidea</taxon>
        <taxon>Psyllidae</taxon>
        <taxon>Diaphorininae</taxon>
        <taxon>Diaphorina</taxon>
    </lineage>
</organism>
<evidence type="ECO:0000256" key="1">
    <source>
        <dbReference type="SAM" id="Coils"/>
    </source>
</evidence>
<reference evidence="3" key="1">
    <citation type="submission" date="2025-08" db="UniProtKB">
        <authorList>
            <consortium name="RefSeq"/>
        </authorList>
    </citation>
    <scope>IDENTIFICATION</scope>
</reference>
<dbReference type="GeneID" id="113468579"/>
<evidence type="ECO:0000313" key="3">
    <source>
        <dbReference type="RefSeq" id="XP_026681393.1"/>
    </source>
</evidence>
<accession>A0A3Q0J365</accession>
<dbReference type="RefSeq" id="XP_026681393.1">
    <property type="nucleotide sequence ID" value="XM_026825592.1"/>
</dbReference>
<dbReference type="Gene3D" id="1.20.1270.70">
    <property type="entry name" value="Designed single chain three-helix bundle"/>
    <property type="match status" value="1"/>
</dbReference>
<protein>
    <submittedName>
        <fullName evidence="3">Uncharacterized protein LOC113468579</fullName>
    </submittedName>
</protein>
<dbReference type="KEGG" id="dci:113468579"/>
<feature type="coiled-coil region" evidence="1">
    <location>
        <begin position="93"/>
        <end position="229"/>
    </location>
</feature>
<keyword evidence="1" id="KW-0175">Coiled coil</keyword>
<gene>
    <name evidence="3" type="primary">LOC113468579</name>
</gene>
<keyword evidence="2" id="KW-1185">Reference proteome</keyword>
<dbReference type="AlphaFoldDB" id="A0A3Q0J365"/>
<evidence type="ECO:0000313" key="2">
    <source>
        <dbReference type="Proteomes" id="UP000079169"/>
    </source>
</evidence>
<dbReference type="PaxDb" id="121845-A0A3Q0J365"/>